<evidence type="ECO:0000313" key="2">
    <source>
        <dbReference type="Proteomes" id="UP001215280"/>
    </source>
</evidence>
<proteinExistence type="predicted"/>
<reference evidence="1" key="1">
    <citation type="submission" date="2023-03" db="EMBL/GenBank/DDBJ databases">
        <title>Massive genome expansion in bonnet fungi (Mycena s.s.) driven by repeated elements and novel gene families across ecological guilds.</title>
        <authorList>
            <consortium name="Lawrence Berkeley National Laboratory"/>
            <person name="Harder C.B."/>
            <person name="Miyauchi S."/>
            <person name="Viragh M."/>
            <person name="Kuo A."/>
            <person name="Thoen E."/>
            <person name="Andreopoulos B."/>
            <person name="Lu D."/>
            <person name="Skrede I."/>
            <person name="Drula E."/>
            <person name="Henrissat B."/>
            <person name="Morin E."/>
            <person name="Kohler A."/>
            <person name="Barry K."/>
            <person name="LaButti K."/>
            <person name="Morin E."/>
            <person name="Salamov A."/>
            <person name="Lipzen A."/>
            <person name="Mereny Z."/>
            <person name="Hegedus B."/>
            <person name="Baldrian P."/>
            <person name="Stursova M."/>
            <person name="Weitz H."/>
            <person name="Taylor A."/>
            <person name="Grigoriev I.V."/>
            <person name="Nagy L.G."/>
            <person name="Martin F."/>
            <person name="Kauserud H."/>
        </authorList>
    </citation>
    <scope>NUCLEOTIDE SEQUENCE</scope>
    <source>
        <strain evidence="1">CBHHK188m</strain>
    </source>
</reference>
<keyword evidence="2" id="KW-1185">Reference proteome</keyword>
<accession>A0AAD7MKS5</accession>
<dbReference type="AlphaFoldDB" id="A0AAD7MKS5"/>
<sequence>FLSAVKKGYKSDNLFKKIVVKPADFKAFEVRDQIIYCRTRGNEEVMCLPDLKLGEQS</sequence>
<organism evidence="1 2">
    <name type="scientific">Mycena maculata</name>
    <dbReference type="NCBI Taxonomy" id="230809"/>
    <lineage>
        <taxon>Eukaryota</taxon>
        <taxon>Fungi</taxon>
        <taxon>Dikarya</taxon>
        <taxon>Basidiomycota</taxon>
        <taxon>Agaricomycotina</taxon>
        <taxon>Agaricomycetes</taxon>
        <taxon>Agaricomycetidae</taxon>
        <taxon>Agaricales</taxon>
        <taxon>Marasmiineae</taxon>
        <taxon>Mycenaceae</taxon>
        <taxon>Mycena</taxon>
    </lineage>
</organism>
<feature type="non-terminal residue" evidence="1">
    <location>
        <position position="57"/>
    </location>
</feature>
<gene>
    <name evidence="1" type="ORF">DFH07DRAFT_695533</name>
</gene>
<dbReference type="EMBL" id="JARJLG010000261">
    <property type="protein sequence ID" value="KAJ7722145.1"/>
    <property type="molecule type" value="Genomic_DNA"/>
</dbReference>
<evidence type="ECO:0000313" key="1">
    <source>
        <dbReference type="EMBL" id="KAJ7722145.1"/>
    </source>
</evidence>
<comment type="caution">
    <text evidence="1">The sequence shown here is derived from an EMBL/GenBank/DDBJ whole genome shotgun (WGS) entry which is preliminary data.</text>
</comment>
<feature type="non-terminal residue" evidence="1">
    <location>
        <position position="1"/>
    </location>
</feature>
<protein>
    <submittedName>
        <fullName evidence="1">Uncharacterized protein</fullName>
    </submittedName>
</protein>
<name>A0AAD7MKS5_9AGAR</name>
<dbReference type="Proteomes" id="UP001215280">
    <property type="component" value="Unassembled WGS sequence"/>
</dbReference>